<reference evidence="1 2" key="1">
    <citation type="submission" date="2015-09" db="EMBL/GenBank/DDBJ databases">
        <title>Bacillus cereus food isolates.</title>
        <authorList>
            <person name="Boekhorst J."/>
        </authorList>
    </citation>
    <scope>NUCLEOTIDE SEQUENCE [LARGE SCALE GENOMIC DNA]</scope>
    <source>
        <strain evidence="1 2">B4088</strain>
    </source>
</reference>
<organism evidence="1 2">
    <name type="scientific">Bacillus cereus</name>
    <dbReference type="NCBI Taxonomy" id="1396"/>
    <lineage>
        <taxon>Bacteria</taxon>
        <taxon>Bacillati</taxon>
        <taxon>Bacillota</taxon>
        <taxon>Bacilli</taxon>
        <taxon>Bacillales</taxon>
        <taxon>Bacillaceae</taxon>
        <taxon>Bacillus</taxon>
        <taxon>Bacillus cereus group</taxon>
    </lineage>
</organism>
<dbReference type="Proteomes" id="UP000076482">
    <property type="component" value="Unassembled WGS sequence"/>
</dbReference>
<dbReference type="Gene3D" id="1.25.40.10">
    <property type="entry name" value="Tetratricopeptide repeat domain"/>
    <property type="match status" value="1"/>
</dbReference>
<protein>
    <submittedName>
        <fullName evidence="1">Response regulator aspartate phosphatase</fullName>
    </submittedName>
</protein>
<dbReference type="SUPFAM" id="SSF48452">
    <property type="entry name" value="TPR-like"/>
    <property type="match status" value="1"/>
</dbReference>
<dbReference type="AlphaFoldDB" id="A0A164QLH6"/>
<proteinExistence type="predicted"/>
<name>A0A164QLH6_BACCE</name>
<dbReference type="EMBL" id="LJKE01000015">
    <property type="protein sequence ID" value="KZD71866.1"/>
    <property type="molecule type" value="Genomic_DNA"/>
</dbReference>
<accession>A0A164QLH6</accession>
<evidence type="ECO:0000313" key="2">
    <source>
        <dbReference type="Proteomes" id="UP000076482"/>
    </source>
</evidence>
<dbReference type="RefSeq" id="WP_063259562.1">
    <property type="nucleotide sequence ID" value="NZ_LJKE01000015.1"/>
</dbReference>
<dbReference type="InterPro" id="IPR011990">
    <property type="entry name" value="TPR-like_helical_dom_sf"/>
</dbReference>
<evidence type="ECO:0000313" key="1">
    <source>
        <dbReference type="EMBL" id="KZD71866.1"/>
    </source>
</evidence>
<sequence length="355" mass="41588">MNLQIKGKEELRHLLNSWYNEICGEHLEKAASLKKELDLRVEEITGEEEVHTYFHLLNFRYEILLGEVSEETHRKIDQIGEVDDKQIMYHYHLFKAVYATNKAHFNEAKVHFAKLQEIDGVINGVKEKAELDYRLAIFYYQIYQPFASIKHVMQAEKVFQTFSGNEVLLASCENIYGLCSSTIGKFGQAEVYFLSALDKAKKVKSERWEKKIKHNLGLLYADQGNPELAVKYLSDSLRDNLKTVFLLAREHYKMGHRDEVNQLILKGYDLCNEEYQHHFNILKELNEPSSIENLEFVIKEGILYFENEELWKYVVDYFEVIAVQLHTEGNAVKASEYFYEAYQAKQKTENKGVLK</sequence>
<gene>
    <name evidence="1" type="ORF">B4088_0327</name>
</gene>
<dbReference type="Pfam" id="PF18801">
    <property type="entry name" value="RapH_N"/>
    <property type="match status" value="1"/>
</dbReference>
<dbReference type="PATRIC" id="fig|1396.535.peg.4069"/>
<comment type="caution">
    <text evidence="1">The sequence shown here is derived from an EMBL/GenBank/DDBJ whole genome shotgun (WGS) entry which is preliminary data.</text>
</comment>